<feature type="domain" description="HTH cro/C1-type" evidence="1">
    <location>
        <begin position="31"/>
        <end position="87"/>
    </location>
</feature>
<dbReference type="NCBIfam" id="TIGR02612">
    <property type="entry name" value="mob_myst_A"/>
    <property type="match status" value="1"/>
</dbReference>
<accession>A0ABW9JGB4</accession>
<dbReference type="InterPro" id="IPR010982">
    <property type="entry name" value="Lambda_DNA-bd_dom_sf"/>
</dbReference>
<dbReference type="CDD" id="cd00093">
    <property type="entry name" value="HTH_XRE"/>
    <property type="match status" value="1"/>
</dbReference>
<dbReference type="Pfam" id="PF01381">
    <property type="entry name" value="HTH_3"/>
    <property type="match status" value="1"/>
</dbReference>
<protein>
    <submittedName>
        <fullName evidence="2">Mobile mystery protein A</fullName>
    </submittedName>
</protein>
<dbReference type="Gene3D" id="1.10.260.40">
    <property type="entry name" value="lambda repressor-like DNA-binding domains"/>
    <property type="match status" value="1"/>
</dbReference>
<evidence type="ECO:0000313" key="2">
    <source>
        <dbReference type="EMBL" id="MFN0291320.1"/>
    </source>
</evidence>
<dbReference type="InterPro" id="IPR013435">
    <property type="entry name" value="Mobile_mystery_prot_A"/>
</dbReference>
<dbReference type="Proteomes" id="UP001517367">
    <property type="component" value="Unassembled WGS sequence"/>
</dbReference>
<proteinExistence type="predicted"/>
<dbReference type="RefSeq" id="WP_138730530.1">
    <property type="nucleotide sequence ID" value="NZ_SRMP02000011.1"/>
</dbReference>
<evidence type="ECO:0000313" key="3">
    <source>
        <dbReference type="Proteomes" id="UP001517367"/>
    </source>
</evidence>
<sequence length="151" mass="17383">MKKELQITQLSKKLEEYKELQQSGRPINGWIKAIRTTLGMSLEQLANRLQVSKQNIQGMEKREQEMAITLKSLQDVAQAMDMQLVYALVPKDDSLTALIERKANELALNIVERTSQNMALENQQVNEKQALYAVKKRKEAILQEMPKALWD</sequence>
<comment type="caution">
    <text evidence="2">The sequence shown here is derived from an EMBL/GenBank/DDBJ whole genome shotgun (WGS) entry which is preliminary data.</text>
</comment>
<dbReference type="EMBL" id="SRMP02000011">
    <property type="protein sequence ID" value="MFN0291320.1"/>
    <property type="molecule type" value="Genomic_DNA"/>
</dbReference>
<evidence type="ECO:0000259" key="1">
    <source>
        <dbReference type="PROSITE" id="PS50943"/>
    </source>
</evidence>
<dbReference type="SUPFAM" id="SSF47413">
    <property type="entry name" value="lambda repressor-like DNA-binding domains"/>
    <property type="match status" value="1"/>
</dbReference>
<reference evidence="2 3" key="1">
    <citation type="submission" date="2024-12" db="EMBL/GenBank/DDBJ databases">
        <authorList>
            <person name="Hu S."/>
        </authorList>
    </citation>
    <scope>NUCLEOTIDE SEQUENCE [LARGE SCALE GENOMIC DNA]</scope>
    <source>
        <strain evidence="2 3">P-25</strain>
    </source>
</reference>
<organism evidence="2 3">
    <name type="scientific">Pedobacter helvus</name>
    <dbReference type="NCBI Taxonomy" id="2563444"/>
    <lineage>
        <taxon>Bacteria</taxon>
        <taxon>Pseudomonadati</taxon>
        <taxon>Bacteroidota</taxon>
        <taxon>Sphingobacteriia</taxon>
        <taxon>Sphingobacteriales</taxon>
        <taxon>Sphingobacteriaceae</taxon>
        <taxon>Pedobacter</taxon>
    </lineage>
</organism>
<gene>
    <name evidence="2" type="ORF">E5L68_007940</name>
</gene>
<keyword evidence="3" id="KW-1185">Reference proteome</keyword>
<dbReference type="SMART" id="SM00530">
    <property type="entry name" value="HTH_XRE"/>
    <property type="match status" value="1"/>
</dbReference>
<name>A0ABW9JGB4_9SPHI</name>
<dbReference type="InterPro" id="IPR001387">
    <property type="entry name" value="Cro/C1-type_HTH"/>
</dbReference>
<dbReference type="PROSITE" id="PS50943">
    <property type="entry name" value="HTH_CROC1"/>
    <property type="match status" value="1"/>
</dbReference>